<reference evidence="1" key="1">
    <citation type="journal article" date="2020" name="Stud. Mycol.">
        <title>101 Dothideomycetes genomes: a test case for predicting lifestyles and emergence of pathogens.</title>
        <authorList>
            <person name="Haridas S."/>
            <person name="Albert R."/>
            <person name="Binder M."/>
            <person name="Bloem J."/>
            <person name="Labutti K."/>
            <person name="Salamov A."/>
            <person name="Andreopoulos B."/>
            <person name="Baker S."/>
            <person name="Barry K."/>
            <person name="Bills G."/>
            <person name="Bluhm B."/>
            <person name="Cannon C."/>
            <person name="Castanera R."/>
            <person name="Culley D."/>
            <person name="Daum C."/>
            <person name="Ezra D."/>
            <person name="Gonzalez J."/>
            <person name="Henrissat B."/>
            <person name="Kuo A."/>
            <person name="Liang C."/>
            <person name="Lipzen A."/>
            <person name="Lutzoni F."/>
            <person name="Magnuson J."/>
            <person name="Mondo S."/>
            <person name="Nolan M."/>
            <person name="Ohm R."/>
            <person name="Pangilinan J."/>
            <person name="Park H.-J."/>
            <person name="Ramirez L."/>
            <person name="Alfaro M."/>
            <person name="Sun H."/>
            <person name="Tritt A."/>
            <person name="Yoshinaga Y."/>
            <person name="Zwiers L.-H."/>
            <person name="Turgeon B."/>
            <person name="Goodwin S."/>
            <person name="Spatafora J."/>
            <person name="Crous P."/>
            <person name="Grigoriev I."/>
        </authorList>
    </citation>
    <scope>NUCLEOTIDE SEQUENCE</scope>
    <source>
        <strain evidence="1">CBS 109.77</strain>
    </source>
</reference>
<name>A0A6A6XCP1_9PLEO</name>
<accession>A0A6A6XCP1</accession>
<dbReference type="EMBL" id="MU001914">
    <property type="protein sequence ID" value="KAF2793783.1"/>
    <property type="molecule type" value="Genomic_DNA"/>
</dbReference>
<gene>
    <name evidence="1" type="ORF">K505DRAFT_325225</name>
</gene>
<sequence>MLPFVKRLRFGQPGVRAPGSVVAVQPVLPVVDVERLSSIGEAGGACCTGRALLTIAENDFDGTLVVVAMTGMMSCQLLVDIKVLGSIDDSSTLLLDVLLVRPFLHPGEVDIHYVPRPGIGDCQERRKSLNEQKWNHCNNWQNEAIVLTASCGHSRGISRFCIHKASLSFS</sequence>
<dbReference type="Proteomes" id="UP000799757">
    <property type="component" value="Unassembled WGS sequence"/>
</dbReference>
<keyword evidence="2" id="KW-1185">Reference proteome</keyword>
<organism evidence="1 2">
    <name type="scientific">Melanomma pulvis-pyrius CBS 109.77</name>
    <dbReference type="NCBI Taxonomy" id="1314802"/>
    <lineage>
        <taxon>Eukaryota</taxon>
        <taxon>Fungi</taxon>
        <taxon>Dikarya</taxon>
        <taxon>Ascomycota</taxon>
        <taxon>Pezizomycotina</taxon>
        <taxon>Dothideomycetes</taxon>
        <taxon>Pleosporomycetidae</taxon>
        <taxon>Pleosporales</taxon>
        <taxon>Melanommataceae</taxon>
        <taxon>Melanomma</taxon>
    </lineage>
</organism>
<proteinExistence type="predicted"/>
<dbReference type="AlphaFoldDB" id="A0A6A6XCP1"/>
<evidence type="ECO:0000313" key="1">
    <source>
        <dbReference type="EMBL" id="KAF2793783.1"/>
    </source>
</evidence>
<protein>
    <submittedName>
        <fullName evidence="1">Uncharacterized protein</fullName>
    </submittedName>
</protein>
<evidence type="ECO:0000313" key="2">
    <source>
        <dbReference type="Proteomes" id="UP000799757"/>
    </source>
</evidence>